<comment type="caution">
    <text evidence="4">The sequence shown here is derived from an EMBL/GenBank/DDBJ whole genome shotgun (WGS) entry which is preliminary data.</text>
</comment>
<accession>A0A9Q9U8E4</accession>
<evidence type="ECO:0000313" key="5">
    <source>
        <dbReference type="Proteomes" id="UP000760494"/>
    </source>
</evidence>
<keyword evidence="2" id="KW-0539">Nucleus</keyword>
<dbReference type="GO" id="GO:0003677">
    <property type="term" value="F:DNA binding"/>
    <property type="evidence" value="ECO:0007669"/>
    <property type="project" value="InterPro"/>
</dbReference>
<reference evidence="4" key="1">
    <citation type="submission" date="2019-05" db="EMBL/GenBank/DDBJ databases">
        <authorList>
            <person name="Piombo E."/>
        </authorList>
    </citation>
    <scope>NUCLEOTIDE SEQUENCE</scope>
    <source>
        <strain evidence="4">C2S</strain>
    </source>
</reference>
<dbReference type="PANTHER" id="PTHR31001:SF40">
    <property type="entry name" value="ZN(II)2CYS6 TRANSCRIPTION FACTOR (EUROFUNG)"/>
    <property type="match status" value="1"/>
</dbReference>
<dbReference type="GO" id="GO:0005634">
    <property type="term" value="C:nucleus"/>
    <property type="evidence" value="ECO:0007669"/>
    <property type="project" value="UniProtKB-SubCell"/>
</dbReference>
<sequence length="1572" mass="178116">METPVPTPPFFGRAGHNEIFEEAKNCLSQLDSSDLDSQEACTPCSHSNKPIRFQELPPSIKQSCLALLGCVFGPSYEKMIAQGTKNENRLWSNLTVPAVINSLETTFGAKLDRRKLNLDLIAQQICNNTAQPFQDIDTSSQEWVNQLCGPNLRWESIGLLWSVLRRISGSFDPIEKNQFHVLESGTANKPVLAFLRHSINLARHFTLANVIILDLLFQKAIMESMVVGDASLICWSSFADAVSVMTYLGVHAEKLTGPYKPSLSSEHKRRLFGRVYNLDKAIVAFTGRPPLLNPRFCSTPPPLDLSDEDLLAGGAALERVVSELDSRGWNLRGGVYPSSICRAGYLMAQILNEIIDISLASGANATVETIRNLKQRQLNIFAELPRCLVYDLDDPTDLPLPKAEIRSYDKDLSDPPVEANVVSLKIFIRLTHLQNMFLLERLLLQYGCPDEGDVLLVSYEMITLTLMFWMHKDRFRDIRRDMEWLLMAFAVPGGGILCLELLSPTFQGKHPKDSRLSRSSIVQQLSLLVGFLDWVHPSAPNGDLCASCKTVIQRVLDYHLNNMDLMSNVGSLDQFSSGLTGRLNFRFELLNTFDWLNIRWRRGALQRIAIMAATSTTPELATMPTEILCMIGDNLSVNEIKDWTLVSKRFREILLPKLCKHLKFSGNMKEMTNSLNAYHTRKTAPFRHLVHCHARLVTFEVTRFNNLREMNAWLQGYGIKSIPIGRFLADTPGLHGIVFIIWLEFAQETRKFLNLIRKGPDWEGPKHLYLEKYGEESTSGKIVGKFKAGTLEGIAVPPNVAYSGRHYNELRRNGSHLTSLRLNAQPARRVGDLSAITSFRFTPIKSISEGFPQLDSLNVCDDTTHSALWPPHMNDSDKHRLCRRIEGVASCLRNMRRLRRLAFTLQEARFSKNAIDALRAELLAMAMKKGLPPVNARRLEGVCRLLVTCFAAHAKGLDEVCMATKYPIFYRATLTDGSWNISEESSEDPSQKYLFPKRLLTGTCHCDAISMNMRHLIETFTRFVTFRIHYGWSHDARVPLQFPRSDVEHFAILLHLIDRLCGVDFSLSLPTHRDILAFNKALRKTGLWSTNGDTPFSLTFLDEPEVSNFNAVVRRFEPDTLGAVQLPKGFNRRYYVILKKSPHSQGLKALRIDRTENRQNFRRVFPSLDHQILGEVREDFPQLESLVLHEDTPCISSYSDLRLWSLVWFNYQLAFDRTVNELATALNGRPRLRRFAFTLWFVRLHGRLVSHDGDKPYRPKSMVELDNFYINNLVSPIMAQVPTLVELCRPNITLLAVMETEQQVKHAAAMQNNSSTTPASLSALEKLPTEVILMIGSEVCPLHFMVVTLVSKRLRSVLLPRRFKTLEFSGSLKRLAHDMKSFLSGDLKHLMKTILPTLKSVTILFKPYTHAEEITDLHLSTHRFAVVSEFISKLSAVDLISFENIIDREDIDFAEGLGNTPKWNGPKSVIFCGRRNLPIFSALINQFAPNTVKAVELPRFTAKNHPLTLKSAFPFLKGLKADLSGFHAPSRTLACMNNNLIQAFNFFFPHLEALSLIIWIVMRWGREVAASM</sequence>
<dbReference type="PROSITE" id="PS50181">
    <property type="entry name" value="FBOX"/>
    <property type="match status" value="2"/>
</dbReference>
<dbReference type="Proteomes" id="UP000760494">
    <property type="component" value="Unassembled WGS sequence"/>
</dbReference>
<feature type="domain" description="F-box" evidence="3">
    <location>
        <begin position="617"/>
        <end position="654"/>
    </location>
</feature>
<feature type="domain" description="F-box" evidence="3">
    <location>
        <begin position="1321"/>
        <end position="1366"/>
    </location>
</feature>
<dbReference type="InterPro" id="IPR050613">
    <property type="entry name" value="Sec_Metabolite_Reg"/>
</dbReference>
<evidence type="ECO:0000313" key="4">
    <source>
        <dbReference type="EMBL" id="VTT60722.1"/>
    </source>
</evidence>
<organism evidence="4 5">
    <name type="scientific">Fusarium fujikuroi</name>
    <name type="common">Bakanae and foot rot disease fungus</name>
    <name type="synonym">Gibberella fujikuroi</name>
    <dbReference type="NCBI Taxonomy" id="5127"/>
    <lineage>
        <taxon>Eukaryota</taxon>
        <taxon>Fungi</taxon>
        <taxon>Dikarya</taxon>
        <taxon>Ascomycota</taxon>
        <taxon>Pezizomycotina</taxon>
        <taxon>Sordariomycetes</taxon>
        <taxon>Hypocreomycetidae</taxon>
        <taxon>Hypocreales</taxon>
        <taxon>Nectriaceae</taxon>
        <taxon>Fusarium</taxon>
        <taxon>Fusarium fujikuroi species complex</taxon>
    </lineage>
</organism>
<gene>
    <name evidence="4" type="ORF">C2S_4255</name>
</gene>
<dbReference type="PANTHER" id="PTHR31001">
    <property type="entry name" value="UNCHARACTERIZED TRANSCRIPTIONAL REGULATORY PROTEIN"/>
    <property type="match status" value="1"/>
</dbReference>
<evidence type="ECO:0000259" key="3">
    <source>
        <dbReference type="PROSITE" id="PS50181"/>
    </source>
</evidence>
<dbReference type="GO" id="GO:0006351">
    <property type="term" value="P:DNA-templated transcription"/>
    <property type="evidence" value="ECO:0007669"/>
    <property type="project" value="InterPro"/>
</dbReference>
<evidence type="ECO:0000256" key="2">
    <source>
        <dbReference type="ARBA" id="ARBA00023242"/>
    </source>
</evidence>
<dbReference type="GO" id="GO:0008270">
    <property type="term" value="F:zinc ion binding"/>
    <property type="evidence" value="ECO:0007669"/>
    <property type="project" value="InterPro"/>
</dbReference>
<dbReference type="SMART" id="SM00906">
    <property type="entry name" value="Fungal_trans"/>
    <property type="match status" value="1"/>
</dbReference>
<dbReference type="SMART" id="SM00256">
    <property type="entry name" value="FBOX"/>
    <property type="match status" value="2"/>
</dbReference>
<evidence type="ECO:0000256" key="1">
    <source>
        <dbReference type="ARBA" id="ARBA00004123"/>
    </source>
</evidence>
<protein>
    <recommendedName>
        <fullName evidence="3">F-box domain-containing protein</fullName>
    </recommendedName>
</protein>
<name>A0A9Q9U8E4_FUSFU</name>
<dbReference type="CDD" id="cd12148">
    <property type="entry name" value="fungal_TF_MHR"/>
    <property type="match status" value="1"/>
</dbReference>
<comment type="subcellular location">
    <subcellularLocation>
        <location evidence="1">Nucleus</location>
    </subcellularLocation>
</comment>
<dbReference type="EMBL" id="CABFJX010000046">
    <property type="protein sequence ID" value="VTT60722.1"/>
    <property type="molecule type" value="Genomic_DNA"/>
</dbReference>
<dbReference type="InterPro" id="IPR001810">
    <property type="entry name" value="F-box_dom"/>
</dbReference>
<dbReference type="InterPro" id="IPR007219">
    <property type="entry name" value="XnlR_reg_dom"/>
</dbReference>
<proteinExistence type="predicted"/>